<dbReference type="AlphaFoldDB" id="A0AAV6MBH8"/>
<reference evidence="2 3" key="1">
    <citation type="journal article" date="2021" name="Hortic Res">
        <title>The domestication of Cucurbita argyrosperma as revealed by the genome of its wild relative.</title>
        <authorList>
            <person name="Barrera-Redondo J."/>
            <person name="Sanchez-de la Vega G."/>
            <person name="Aguirre-Liguori J.A."/>
            <person name="Castellanos-Morales G."/>
            <person name="Gutierrez-Guerrero Y.T."/>
            <person name="Aguirre-Dugua X."/>
            <person name="Aguirre-Planter E."/>
            <person name="Tenaillon M.I."/>
            <person name="Lira-Saade R."/>
            <person name="Eguiarte L.E."/>
        </authorList>
    </citation>
    <scope>NUCLEOTIDE SEQUENCE [LARGE SCALE GENOMIC DNA]</scope>
    <source>
        <strain evidence="2">JBR-2021</strain>
    </source>
</reference>
<feature type="compositionally biased region" description="Gly residues" evidence="1">
    <location>
        <begin position="140"/>
        <end position="150"/>
    </location>
</feature>
<accession>A0AAV6MBH8</accession>
<evidence type="ECO:0000313" key="3">
    <source>
        <dbReference type="Proteomes" id="UP000685013"/>
    </source>
</evidence>
<protein>
    <recommendedName>
        <fullName evidence="4">Phosphopantothenoylcysteine decarboxylase subunit VHS3-like</fullName>
    </recommendedName>
</protein>
<evidence type="ECO:0000313" key="2">
    <source>
        <dbReference type="EMBL" id="KAG6578336.1"/>
    </source>
</evidence>
<dbReference type="Proteomes" id="UP000685013">
    <property type="component" value="Chromosome 15"/>
</dbReference>
<dbReference type="EMBL" id="JAGKQH010000015">
    <property type="protein sequence ID" value="KAG6578336.1"/>
    <property type="molecule type" value="Genomic_DNA"/>
</dbReference>
<proteinExistence type="predicted"/>
<feature type="non-terminal residue" evidence="2">
    <location>
        <position position="1"/>
    </location>
</feature>
<evidence type="ECO:0000256" key="1">
    <source>
        <dbReference type="SAM" id="MobiDB-lite"/>
    </source>
</evidence>
<evidence type="ECO:0008006" key="4">
    <source>
        <dbReference type="Google" id="ProtNLM"/>
    </source>
</evidence>
<dbReference type="PANTHER" id="PTHR35711:SF1">
    <property type="entry name" value="ECTODERMAL, ISOFORM F"/>
    <property type="match status" value="1"/>
</dbReference>
<comment type="caution">
    <text evidence="2">The sequence shown here is derived from an EMBL/GenBank/DDBJ whole genome shotgun (WGS) entry which is preliminary data.</text>
</comment>
<feature type="compositionally biased region" description="Acidic residues" evidence="1">
    <location>
        <begin position="151"/>
        <end position="194"/>
    </location>
</feature>
<dbReference type="PANTHER" id="PTHR35711">
    <property type="entry name" value="EXPRESSED PROTEIN"/>
    <property type="match status" value="1"/>
</dbReference>
<name>A0AAV6MBH8_9ROSI</name>
<feature type="region of interest" description="Disordered" evidence="1">
    <location>
        <begin position="87"/>
        <end position="203"/>
    </location>
</feature>
<sequence>MGHLRPNGYEFLLLVFSCCTSGSLDRTTMETATSSIHQRLLLACAGSTSATLLGLVAMAELLASSQFLAPNEMDAIAVFNKKRKFTSGKRQTGGENENQNNDSDNEHGDEQDALENGEDGKNAPTKDGANGGEEASNDNGDGGSENSGDGGGDEDDEDDGGSEENDEDNKEDEEDFDEEDVEEDTFEGEDDEETLPPPKKRKK</sequence>
<gene>
    <name evidence="2" type="ORF">SDJN03_22784</name>
</gene>
<keyword evidence="3" id="KW-1185">Reference proteome</keyword>
<organism evidence="2 3">
    <name type="scientific">Cucurbita argyrosperma subsp. sororia</name>
    <dbReference type="NCBI Taxonomy" id="37648"/>
    <lineage>
        <taxon>Eukaryota</taxon>
        <taxon>Viridiplantae</taxon>
        <taxon>Streptophyta</taxon>
        <taxon>Embryophyta</taxon>
        <taxon>Tracheophyta</taxon>
        <taxon>Spermatophyta</taxon>
        <taxon>Magnoliopsida</taxon>
        <taxon>eudicotyledons</taxon>
        <taxon>Gunneridae</taxon>
        <taxon>Pentapetalae</taxon>
        <taxon>rosids</taxon>
        <taxon>fabids</taxon>
        <taxon>Cucurbitales</taxon>
        <taxon>Cucurbitaceae</taxon>
        <taxon>Cucurbiteae</taxon>
        <taxon>Cucurbita</taxon>
    </lineage>
</organism>